<evidence type="ECO:0000256" key="2">
    <source>
        <dbReference type="SAM" id="SignalP"/>
    </source>
</evidence>
<feature type="transmembrane region" description="Helical" evidence="1">
    <location>
        <begin position="338"/>
        <end position="357"/>
    </location>
</feature>
<feature type="chain" id="PRO_5005251870" evidence="2">
    <location>
        <begin position="24"/>
        <end position="421"/>
    </location>
</feature>
<feature type="transmembrane region" description="Helical" evidence="1">
    <location>
        <begin position="392"/>
        <end position="411"/>
    </location>
</feature>
<proteinExistence type="predicted"/>
<accession>A0A0J1GKA0</accession>
<feature type="transmembrane region" description="Helical" evidence="1">
    <location>
        <begin position="242"/>
        <end position="263"/>
    </location>
</feature>
<keyword evidence="4" id="KW-1185">Reference proteome</keyword>
<protein>
    <submittedName>
        <fullName evidence="3">Uncharacterized protein</fullName>
    </submittedName>
</protein>
<feature type="transmembrane region" description="Helical" evidence="1">
    <location>
        <begin position="312"/>
        <end position="331"/>
    </location>
</feature>
<comment type="caution">
    <text evidence="3">The sequence shown here is derived from an EMBL/GenBank/DDBJ whole genome shotgun (WGS) entry which is preliminary data.</text>
</comment>
<dbReference type="EMBL" id="LDOV01000025">
    <property type="protein sequence ID" value="KLV00163.1"/>
    <property type="molecule type" value="Genomic_DNA"/>
</dbReference>
<sequence>MILQRLATLLFALCLFMGPLAHAQDAPPATMPSDISMAQIQSPEHITPYTETDRMVIATLAHLVEHAHLSDTDANTLLQQWLTDSASRTQLYASAHVDVPKDPFWKEYLTLTNVLKIAGALLLAYAFSSYIYRLCRLFNGVFRHLWTLIAAMPPLAYQVIFGGVGLAFAIKPALLSIIPAIYVVIFGVALAQMMVLWGFDEYEERLKPYMPIIMLGMPQIVAAPLYFGLYYAGFAIAHQVPFLALLSVSSLLFSLVWGIHHFVFKKDYFFGVRSVTTCYLTALTAVVGYFVLQNIVGAHTPWWQTYGQVFESPLTFFILPVALLVQGACIIQSDNERNGYSIVAEALLYVFVGMGLPLFELGYHTQIAMVNSLFVFYLFCRITFALGKALPLLAVFVGGGGLYIIAILIEASPARFIPNFS</sequence>
<feature type="transmembrane region" description="Helical" evidence="1">
    <location>
        <begin position="114"/>
        <end position="133"/>
    </location>
</feature>
<dbReference type="OrthoDB" id="9999893at2"/>
<feature type="transmembrane region" description="Helical" evidence="1">
    <location>
        <begin position="270"/>
        <end position="292"/>
    </location>
</feature>
<keyword evidence="2" id="KW-0732">Signal</keyword>
<keyword evidence="1" id="KW-1133">Transmembrane helix</keyword>
<evidence type="ECO:0000313" key="4">
    <source>
        <dbReference type="Proteomes" id="UP000036426"/>
    </source>
</evidence>
<feature type="signal peptide" evidence="2">
    <location>
        <begin position="1"/>
        <end position="23"/>
    </location>
</feature>
<dbReference type="Proteomes" id="UP000036426">
    <property type="component" value="Unassembled WGS sequence"/>
</dbReference>
<gene>
    <name evidence="3" type="ORF">ABT58_14360</name>
</gene>
<reference evidence="3 4" key="1">
    <citation type="submission" date="2015-05" db="EMBL/GenBank/DDBJ databases">
        <title>Photobacterium galathea sp. nov.</title>
        <authorList>
            <person name="Machado H."/>
            <person name="Gram L."/>
        </authorList>
    </citation>
    <scope>NUCLEOTIDE SEQUENCE [LARGE SCALE GENOMIC DNA]</scope>
    <source>
        <strain evidence="3 4">DSM 25995</strain>
    </source>
</reference>
<dbReference type="PATRIC" id="fig|754436.4.peg.3045"/>
<feature type="transmembrane region" description="Helical" evidence="1">
    <location>
        <begin position="176"/>
        <end position="199"/>
    </location>
</feature>
<name>A0A0J1GKA0_9GAMM</name>
<organism evidence="3 4">
    <name type="scientific">Photobacterium aphoticum</name>
    <dbReference type="NCBI Taxonomy" id="754436"/>
    <lineage>
        <taxon>Bacteria</taxon>
        <taxon>Pseudomonadati</taxon>
        <taxon>Pseudomonadota</taxon>
        <taxon>Gammaproteobacteria</taxon>
        <taxon>Vibrionales</taxon>
        <taxon>Vibrionaceae</taxon>
        <taxon>Photobacterium</taxon>
    </lineage>
</organism>
<feature type="transmembrane region" description="Helical" evidence="1">
    <location>
        <begin position="363"/>
        <end position="380"/>
    </location>
</feature>
<dbReference type="RefSeq" id="WP_047875101.1">
    <property type="nucleotide sequence ID" value="NZ_BMYC01000015.1"/>
</dbReference>
<feature type="transmembrane region" description="Helical" evidence="1">
    <location>
        <begin position="211"/>
        <end position="236"/>
    </location>
</feature>
<feature type="transmembrane region" description="Helical" evidence="1">
    <location>
        <begin position="145"/>
        <end position="170"/>
    </location>
</feature>
<dbReference type="AlphaFoldDB" id="A0A0J1GKA0"/>
<keyword evidence="1" id="KW-0812">Transmembrane</keyword>
<evidence type="ECO:0000313" key="3">
    <source>
        <dbReference type="EMBL" id="KLV00163.1"/>
    </source>
</evidence>
<evidence type="ECO:0000256" key="1">
    <source>
        <dbReference type="SAM" id="Phobius"/>
    </source>
</evidence>
<keyword evidence="1" id="KW-0472">Membrane</keyword>